<feature type="region of interest" description="Disordered" evidence="5">
    <location>
        <begin position="262"/>
        <end position="286"/>
    </location>
</feature>
<dbReference type="HOGENOM" id="CLU_033465_3_0_1"/>
<keyword evidence="4 6" id="KW-0472">Membrane</keyword>
<evidence type="ECO:0000256" key="1">
    <source>
        <dbReference type="ARBA" id="ARBA00004141"/>
    </source>
</evidence>
<feature type="transmembrane region" description="Helical" evidence="6">
    <location>
        <begin position="20"/>
        <end position="39"/>
    </location>
</feature>
<feature type="compositionally biased region" description="Basic and acidic residues" evidence="5">
    <location>
        <begin position="262"/>
        <end position="272"/>
    </location>
</feature>
<evidence type="ECO:0000313" key="8">
    <source>
        <dbReference type="Proteomes" id="UP000054342"/>
    </source>
</evidence>
<dbReference type="GeneID" id="25325889"/>
<dbReference type="Pfam" id="PF04479">
    <property type="entry name" value="RTA1"/>
    <property type="match status" value="2"/>
</dbReference>
<accession>A0A0D2EV37</accession>
<evidence type="ECO:0008006" key="9">
    <source>
        <dbReference type="Google" id="ProtNLM"/>
    </source>
</evidence>
<sequence>MPECVILPQPDRLWEYCPSYGAAITFLTIYSCTTLVHFIQTIVYRKPFVMVLIMGGIWELVGFTLRVCSILEPDNGGFYSNMGILVLLAPLWINAFVYMALGRLVHFALVHDTVMRIRARRLTFMFVTFDITAFIMQASGGIMAAKSGAASTKRTGFHYKLCKPVMYDLFDETKQSLASIKRILFGLYTVLTLILCRNSWRLAEYATGVDSSLRLNEWWFYVFDALPMAGAMVLLNICNPAQVLTGPRADFSEEKKTRKLAKKEQKMAKQDQRQTALYGRLPTADL</sequence>
<dbReference type="STRING" id="348802.A0A0D2EV37"/>
<evidence type="ECO:0000256" key="4">
    <source>
        <dbReference type="ARBA" id="ARBA00023136"/>
    </source>
</evidence>
<evidence type="ECO:0000256" key="5">
    <source>
        <dbReference type="SAM" id="MobiDB-lite"/>
    </source>
</evidence>
<feature type="transmembrane region" description="Helical" evidence="6">
    <location>
        <begin position="51"/>
        <end position="72"/>
    </location>
</feature>
<protein>
    <recommendedName>
        <fullName evidence="9">RTA1 domain protein</fullName>
    </recommendedName>
</protein>
<evidence type="ECO:0000313" key="7">
    <source>
        <dbReference type="EMBL" id="KIW59538.1"/>
    </source>
</evidence>
<proteinExistence type="predicted"/>
<organism evidence="7 8">
    <name type="scientific">Exophiala xenobiotica</name>
    <dbReference type="NCBI Taxonomy" id="348802"/>
    <lineage>
        <taxon>Eukaryota</taxon>
        <taxon>Fungi</taxon>
        <taxon>Dikarya</taxon>
        <taxon>Ascomycota</taxon>
        <taxon>Pezizomycotina</taxon>
        <taxon>Eurotiomycetes</taxon>
        <taxon>Chaetothyriomycetidae</taxon>
        <taxon>Chaetothyriales</taxon>
        <taxon>Herpotrichiellaceae</taxon>
        <taxon>Exophiala</taxon>
    </lineage>
</organism>
<gene>
    <name evidence="7" type="ORF">PV05_03981</name>
</gene>
<dbReference type="Proteomes" id="UP000054342">
    <property type="component" value="Unassembled WGS sequence"/>
</dbReference>
<feature type="transmembrane region" description="Helical" evidence="6">
    <location>
        <begin position="78"/>
        <end position="101"/>
    </location>
</feature>
<dbReference type="AlphaFoldDB" id="A0A0D2EV37"/>
<dbReference type="InterPro" id="IPR007568">
    <property type="entry name" value="RTA1"/>
</dbReference>
<feature type="transmembrane region" description="Helical" evidence="6">
    <location>
        <begin position="122"/>
        <end position="145"/>
    </location>
</feature>
<dbReference type="OrthoDB" id="5384040at2759"/>
<dbReference type="EMBL" id="KN847318">
    <property type="protein sequence ID" value="KIW59538.1"/>
    <property type="molecule type" value="Genomic_DNA"/>
</dbReference>
<evidence type="ECO:0000256" key="6">
    <source>
        <dbReference type="SAM" id="Phobius"/>
    </source>
</evidence>
<dbReference type="RefSeq" id="XP_013320122.1">
    <property type="nucleotide sequence ID" value="XM_013464668.1"/>
</dbReference>
<keyword evidence="3 6" id="KW-1133">Transmembrane helix</keyword>
<keyword evidence="8" id="KW-1185">Reference proteome</keyword>
<dbReference type="PANTHER" id="PTHR31465:SF15">
    <property type="entry name" value="LIPID TRANSPORTER ATNI-RELATED"/>
    <property type="match status" value="1"/>
</dbReference>
<dbReference type="GO" id="GO:0016020">
    <property type="term" value="C:membrane"/>
    <property type="evidence" value="ECO:0007669"/>
    <property type="project" value="UniProtKB-SubCell"/>
</dbReference>
<comment type="subcellular location">
    <subcellularLocation>
        <location evidence="1">Membrane</location>
        <topology evidence="1">Multi-pass membrane protein</topology>
    </subcellularLocation>
</comment>
<reference evidence="7 8" key="1">
    <citation type="submission" date="2015-01" db="EMBL/GenBank/DDBJ databases">
        <title>The Genome Sequence of Exophiala xenobiotica CBS118157.</title>
        <authorList>
            <consortium name="The Broad Institute Genomics Platform"/>
            <person name="Cuomo C."/>
            <person name="de Hoog S."/>
            <person name="Gorbushina A."/>
            <person name="Stielow B."/>
            <person name="Teixiera M."/>
            <person name="Abouelleil A."/>
            <person name="Chapman S.B."/>
            <person name="Priest M."/>
            <person name="Young S.K."/>
            <person name="Wortman J."/>
            <person name="Nusbaum C."/>
            <person name="Birren B."/>
        </authorList>
    </citation>
    <scope>NUCLEOTIDE SEQUENCE [LARGE SCALE GENOMIC DNA]</scope>
    <source>
        <strain evidence="7 8">CBS 118157</strain>
    </source>
</reference>
<evidence type="ECO:0000256" key="2">
    <source>
        <dbReference type="ARBA" id="ARBA00022692"/>
    </source>
</evidence>
<evidence type="ECO:0000256" key="3">
    <source>
        <dbReference type="ARBA" id="ARBA00022989"/>
    </source>
</evidence>
<dbReference type="PANTHER" id="PTHR31465">
    <property type="entry name" value="PROTEIN RTA1-RELATED"/>
    <property type="match status" value="1"/>
</dbReference>
<keyword evidence="2 6" id="KW-0812">Transmembrane</keyword>
<name>A0A0D2EV37_9EURO</name>